<feature type="region of interest" description="Disordered" evidence="5">
    <location>
        <begin position="31"/>
        <end position="84"/>
    </location>
</feature>
<dbReference type="GO" id="GO:0006364">
    <property type="term" value="P:rRNA processing"/>
    <property type="evidence" value="ECO:0007669"/>
    <property type="project" value="InterPro"/>
</dbReference>
<proteinExistence type="predicted"/>
<dbReference type="GO" id="GO:0005634">
    <property type="term" value="C:nucleus"/>
    <property type="evidence" value="ECO:0007669"/>
    <property type="project" value="TreeGrafter"/>
</dbReference>
<protein>
    <submittedName>
        <fullName evidence="7">Periodic tryptophan protein</fullName>
    </submittedName>
</protein>
<dbReference type="InterPro" id="IPR044285">
    <property type="entry name" value="PWP1"/>
</dbReference>
<dbReference type="SUPFAM" id="SSF50978">
    <property type="entry name" value="WD40 repeat-like"/>
    <property type="match status" value="1"/>
</dbReference>
<dbReference type="InterPro" id="IPR036322">
    <property type="entry name" value="WD40_repeat_dom_sf"/>
</dbReference>
<dbReference type="InterPro" id="IPR015943">
    <property type="entry name" value="WD40/YVTN_repeat-like_dom_sf"/>
</dbReference>
<evidence type="ECO:0000256" key="1">
    <source>
        <dbReference type="ARBA" id="ARBA00022553"/>
    </source>
</evidence>
<dbReference type="SMART" id="SM00320">
    <property type="entry name" value="WD40"/>
    <property type="match status" value="5"/>
</dbReference>
<evidence type="ECO:0000313" key="8">
    <source>
        <dbReference type="Proteomes" id="UP000243579"/>
    </source>
</evidence>
<evidence type="ECO:0000256" key="3">
    <source>
        <dbReference type="ARBA" id="ARBA00022737"/>
    </source>
</evidence>
<dbReference type="AlphaFoldDB" id="A0A1V9Z2N2"/>
<keyword evidence="1" id="KW-0597">Phosphoprotein</keyword>
<dbReference type="OrthoDB" id="270624at2759"/>
<dbReference type="PANTHER" id="PTHR14091">
    <property type="entry name" value="PERIODIC TRYPTOPHAN PROTEIN 1"/>
    <property type="match status" value="1"/>
</dbReference>
<feature type="repeat" description="WD" evidence="4">
    <location>
        <begin position="253"/>
        <end position="295"/>
    </location>
</feature>
<feature type="repeat" description="WD" evidence="4">
    <location>
        <begin position="383"/>
        <end position="417"/>
    </location>
</feature>
<organism evidence="7 8">
    <name type="scientific">Achlya hypogyna</name>
    <name type="common">Oomycete</name>
    <name type="synonym">Protoachlya hypogyna</name>
    <dbReference type="NCBI Taxonomy" id="1202772"/>
    <lineage>
        <taxon>Eukaryota</taxon>
        <taxon>Sar</taxon>
        <taxon>Stramenopiles</taxon>
        <taxon>Oomycota</taxon>
        <taxon>Saprolegniomycetes</taxon>
        <taxon>Saprolegniales</taxon>
        <taxon>Achlyaceae</taxon>
        <taxon>Achlya</taxon>
    </lineage>
</organism>
<keyword evidence="8" id="KW-1185">Reference proteome</keyword>
<dbReference type="InterPro" id="IPR020472">
    <property type="entry name" value="WD40_PAC1"/>
</dbReference>
<evidence type="ECO:0000256" key="4">
    <source>
        <dbReference type="PROSITE-ProRule" id="PRU00221"/>
    </source>
</evidence>
<dbReference type="Proteomes" id="UP000243579">
    <property type="component" value="Unassembled WGS sequence"/>
</dbReference>
<dbReference type="STRING" id="1202772.A0A1V9Z2N2"/>
<dbReference type="PROSITE" id="PS50294">
    <property type="entry name" value="WD_REPEATS_REGION"/>
    <property type="match status" value="2"/>
</dbReference>
<accession>A0A1V9Z2N2</accession>
<gene>
    <name evidence="7" type="ORF">ACHHYP_03902</name>
</gene>
<evidence type="ECO:0000313" key="7">
    <source>
        <dbReference type="EMBL" id="OQR92254.1"/>
    </source>
</evidence>
<feature type="domain" description="Anaphase-promoting complex subunit 4-like WD40" evidence="6">
    <location>
        <begin position="251"/>
        <end position="309"/>
    </location>
</feature>
<evidence type="ECO:0000256" key="5">
    <source>
        <dbReference type="SAM" id="MobiDB-lite"/>
    </source>
</evidence>
<dbReference type="PROSITE" id="PS00678">
    <property type="entry name" value="WD_REPEATS_1"/>
    <property type="match status" value="1"/>
</dbReference>
<dbReference type="PANTHER" id="PTHR14091:SF0">
    <property type="entry name" value="PERIODIC TRYPTOPHAN PROTEIN 1 HOMOLOG"/>
    <property type="match status" value="1"/>
</dbReference>
<dbReference type="InterPro" id="IPR019775">
    <property type="entry name" value="WD40_repeat_CS"/>
</dbReference>
<dbReference type="EMBL" id="JNBR01000472">
    <property type="protein sequence ID" value="OQR92254.1"/>
    <property type="molecule type" value="Genomic_DNA"/>
</dbReference>
<dbReference type="PRINTS" id="PR00320">
    <property type="entry name" value="GPROTEINBRPT"/>
</dbReference>
<dbReference type="Pfam" id="PF12894">
    <property type="entry name" value="ANAPC4_WD40"/>
    <property type="match status" value="1"/>
</dbReference>
<dbReference type="Pfam" id="PF00400">
    <property type="entry name" value="WD40"/>
    <property type="match status" value="1"/>
</dbReference>
<dbReference type="InterPro" id="IPR024977">
    <property type="entry name" value="Apc4-like_WD40_dom"/>
</dbReference>
<feature type="compositionally biased region" description="Acidic residues" evidence="5">
    <location>
        <begin position="35"/>
        <end position="70"/>
    </location>
</feature>
<comment type="caution">
    <text evidence="7">The sequence shown here is derived from an EMBL/GenBank/DDBJ whole genome shotgun (WGS) entry which is preliminary data.</text>
</comment>
<dbReference type="InterPro" id="IPR001680">
    <property type="entry name" value="WD40_rpt"/>
</dbReference>
<reference evidence="7 8" key="1">
    <citation type="journal article" date="2014" name="Genome Biol. Evol.">
        <title>The secreted proteins of Achlya hypogyna and Thraustotheca clavata identify the ancestral oomycete secretome and reveal gene acquisitions by horizontal gene transfer.</title>
        <authorList>
            <person name="Misner I."/>
            <person name="Blouin N."/>
            <person name="Leonard G."/>
            <person name="Richards T.A."/>
            <person name="Lane C.E."/>
        </authorList>
    </citation>
    <scope>NUCLEOTIDE SEQUENCE [LARGE SCALE GENOMIC DNA]</scope>
    <source>
        <strain evidence="7 8">ATCC 48635</strain>
    </source>
</reference>
<dbReference type="FunFam" id="2.130.10.10:FF:002899">
    <property type="entry name" value="Uncharacterized protein"/>
    <property type="match status" value="1"/>
</dbReference>
<evidence type="ECO:0000259" key="6">
    <source>
        <dbReference type="Pfam" id="PF12894"/>
    </source>
</evidence>
<dbReference type="Gene3D" id="2.130.10.10">
    <property type="entry name" value="YVTN repeat-like/Quinoprotein amine dehydrogenase"/>
    <property type="match status" value="2"/>
</dbReference>
<sequence length="530" mass="57380">MISALGWIPRGAAKRTPDKFVLSKEEIQMMTQLAAEDDEEAAAEAENDEDEDDEDMEADADMGAEDDSDPLPEGFKMDEYDDEDDDVAVKEYLGGEGAAGAGDDDEIEDEAEDLDDEAFDEDDDEDKEDMEIRPTDAVLMIATTEEDYSNLEIQVYEEDTGNLYVHHEINLPAFPLSLAWMDLAPVLPENGNPVNGSFVAVGTFKPGIEIWNLDVLDVLEPAATLGGEDNASLRDVAVPKAMRKKHKKAQLKPGSHEDAVLGLDWNASHRNMLASASADATVKIWDVTTQQCMHTMSHHADKVQSVRWNPVEATVLASASFDRSIIVLDGRNPAAFSKFALSADVESLQWHPHTPSVLVASSEDGIVVGYDVRMNNGAPLFRFQAHDAAVSAISFSPLMPGLFATASVDKHVKIWDMAGNAPVCVASKDMNIGELMTLSFYKDSPFLLAAGGSGGIVALWDTAENDAVERKFTARIAGHQQGVVPAVEGNLNLGASFKTAYDLGEELIREEEAAKAAAPKPKKGKKAGKK</sequence>
<keyword evidence="2 4" id="KW-0853">WD repeat</keyword>
<dbReference type="PROSITE" id="PS50082">
    <property type="entry name" value="WD_REPEATS_2"/>
    <property type="match status" value="2"/>
</dbReference>
<keyword evidence="3" id="KW-0677">Repeat</keyword>
<evidence type="ECO:0000256" key="2">
    <source>
        <dbReference type="ARBA" id="ARBA00022574"/>
    </source>
</evidence>
<name>A0A1V9Z2N2_ACHHY</name>